<sequence length="161" mass="18535">VCDDPNDETLFRLQVLYQERVFYSKPVVLPDIILQEAEKKNQPPVSEETFENSMRAWMSTRGEFDYLELEDDDEINRIAREVVRIGNPRIHPVHETAQVTKLMTNCLQRMVSKGIIEVKSKSEVTFRFISDSSTARTGVTLQDGELIRNVVELDGNDDESE</sequence>
<proteinExistence type="predicted"/>
<keyword evidence="2" id="KW-1185">Reference proteome</keyword>
<gene>
    <name evidence="1" type="ORF">BGZ65_000400</name>
</gene>
<dbReference type="OrthoDB" id="77828at2759"/>
<dbReference type="EMBL" id="JAAAHW010002659">
    <property type="protein sequence ID" value="KAF9991580.1"/>
    <property type="molecule type" value="Genomic_DNA"/>
</dbReference>
<evidence type="ECO:0000313" key="1">
    <source>
        <dbReference type="EMBL" id="KAF9991580.1"/>
    </source>
</evidence>
<organism evidence="1 2">
    <name type="scientific">Modicella reniformis</name>
    <dbReference type="NCBI Taxonomy" id="1440133"/>
    <lineage>
        <taxon>Eukaryota</taxon>
        <taxon>Fungi</taxon>
        <taxon>Fungi incertae sedis</taxon>
        <taxon>Mucoromycota</taxon>
        <taxon>Mortierellomycotina</taxon>
        <taxon>Mortierellomycetes</taxon>
        <taxon>Mortierellales</taxon>
        <taxon>Mortierellaceae</taxon>
        <taxon>Modicella</taxon>
    </lineage>
</organism>
<evidence type="ECO:0000313" key="2">
    <source>
        <dbReference type="Proteomes" id="UP000749646"/>
    </source>
</evidence>
<dbReference type="Proteomes" id="UP000749646">
    <property type="component" value="Unassembled WGS sequence"/>
</dbReference>
<reference evidence="1" key="1">
    <citation type="journal article" date="2020" name="Fungal Divers.">
        <title>Resolving the Mortierellaceae phylogeny through synthesis of multi-gene phylogenetics and phylogenomics.</title>
        <authorList>
            <person name="Vandepol N."/>
            <person name="Liber J."/>
            <person name="Desiro A."/>
            <person name="Na H."/>
            <person name="Kennedy M."/>
            <person name="Barry K."/>
            <person name="Grigoriev I.V."/>
            <person name="Miller A.N."/>
            <person name="O'Donnell K."/>
            <person name="Stajich J.E."/>
            <person name="Bonito G."/>
        </authorList>
    </citation>
    <scope>NUCLEOTIDE SEQUENCE</scope>
    <source>
        <strain evidence="1">MES-2147</strain>
    </source>
</reference>
<name>A0A9P6MC68_9FUNG</name>
<dbReference type="AlphaFoldDB" id="A0A9P6MC68"/>
<comment type="caution">
    <text evidence="1">The sequence shown here is derived from an EMBL/GenBank/DDBJ whole genome shotgun (WGS) entry which is preliminary data.</text>
</comment>
<protein>
    <submittedName>
        <fullName evidence="1">Uncharacterized protein</fullName>
    </submittedName>
</protein>
<feature type="non-terminal residue" evidence="1">
    <location>
        <position position="1"/>
    </location>
</feature>
<accession>A0A9P6MC68</accession>